<keyword evidence="4" id="KW-0378">Hydrolase</keyword>
<evidence type="ECO:0000256" key="6">
    <source>
        <dbReference type="ARBA" id="ARBA00023136"/>
    </source>
</evidence>
<dbReference type="Gene3D" id="1.20.1540.10">
    <property type="entry name" value="Rhomboid-like"/>
    <property type="match status" value="1"/>
</dbReference>
<proteinExistence type="inferred from homology"/>
<gene>
    <name evidence="10" type="ORF">PS2015_1894</name>
</gene>
<dbReference type="PANTHER" id="PTHR43731">
    <property type="entry name" value="RHOMBOID PROTEASE"/>
    <property type="match status" value="1"/>
</dbReference>
<dbReference type="AlphaFoldDB" id="A0A0S2KE14"/>
<feature type="transmembrane region" description="Helical" evidence="7">
    <location>
        <begin position="84"/>
        <end position="117"/>
    </location>
</feature>
<evidence type="ECO:0000259" key="9">
    <source>
        <dbReference type="Pfam" id="PF16733"/>
    </source>
</evidence>
<protein>
    <recommendedName>
        <fullName evidence="12">Rhomboid family intramembrane serine protease</fullName>
    </recommendedName>
</protein>
<dbReference type="PATRIC" id="fig|1249552.3.peg.1902"/>
<dbReference type="OrthoDB" id="9778341at2"/>
<evidence type="ECO:0000256" key="7">
    <source>
        <dbReference type="SAM" id="Phobius"/>
    </source>
</evidence>
<evidence type="ECO:0000256" key="1">
    <source>
        <dbReference type="ARBA" id="ARBA00004141"/>
    </source>
</evidence>
<evidence type="ECO:0000256" key="3">
    <source>
        <dbReference type="ARBA" id="ARBA00022692"/>
    </source>
</evidence>
<feature type="domain" description="Peptidase S54 rhomboid" evidence="8">
    <location>
        <begin position="138"/>
        <end position="272"/>
    </location>
</feature>
<comment type="similarity">
    <text evidence="2">Belongs to the peptidase S54 family.</text>
</comment>
<dbReference type="InterPro" id="IPR035952">
    <property type="entry name" value="Rhomboid-like_sf"/>
</dbReference>
<dbReference type="RefSeq" id="WP_058022000.1">
    <property type="nucleotide sequence ID" value="NZ_CP013189.1"/>
</dbReference>
<accession>A0A0S2KE14</accession>
<evidence type="ECO:0000313" key="10">
    <source>
        <dbReference type="EMBL" id="ALO46541.1"/>
    </source>
</evidence>
<dbReference type="Proteomes" id="UP000065641">
    <property type="component" value="Chromosome"/>
</dbReference>
<name>A0A0S2KE14_9GAMM</name>
<dbReference type="Pfam" id="PF16733">
    <property type="entry name" value="NRho"/>
    <property type="match status" value="1"/>
</dbReference>
<feature type="transmembrane region" description="Helical" evidence="7">
    <location>
        <begin position="231"/>
        <end position="252"/>
    </location>
</feature>
<dbReference type="PANTHER" id="PTHR43731:SF14">
    <property type="entry name" value="PRESENILIN-ASSOCIATED RHOMBOID-LIKE PROTEIN, MITOCHONDRIAL"/>
    <property type="match status" value="1"/>
</dbReference>
<dbReference type="STRING" id="1249552.PS2015_1894"/>
<feature type="transmembrane region" description="Helical" evidence="7">
    <location>
        <begin position="258"/>
        <end position="275"/>
    </location>
</feature>
<dbReference type="KEGG" id="pspi:PS2015_1894"/>
<keyword evidence="6 7" id="KW-0472">Membrane</keyword>
<feature type="transmembrane region" description="Helical" evidence="7">
    <location>
        <begin position="175"/>
        <end position="195"/>
    </location>
</feature>
<dbReference type="Pfam" id="PF01694">
    <property type="entry name" value="Rhomboid"/>
    <property type="match status" value="1"/>
</dbReference>
<dbReference type="GO" id="GO:0004252">
    <property type="term" value="F:serine-type endopeptidase activity"/>
    <property type="evidence" value="ECO:0007669"/>
    <property type="project" value="InterPro"/>
</dbReference>
<dbReference type="InterPro" id="IPR038244">
    <property type="entry name" value="NRho_sf"/>
</dbReference>
<keyword evidence="5 7" id="KW-1133">Transmembrane helix</keyword>
<dbReference type="InterPro" id="IPR022764">
    <property type="entry name" value="Peptidase_S54_rhomboid_dom"/>
</dbReference>
<evidence type="ECO:0000256" key="2">
    <source>
        <dbReference type="ARBA" id="ARBA00009045"/>
    </source>
</evidence>
<comment type="subcellular location">
    <subcellularLocation>
        <location evidence="1">Membrane</location>
        <topology evidence="1">Multi-pass membrane protein</topology>
    </subcellularLocation>
</comment>
<feature type="domain" description="Rhomboid protease N-terminal" evidence="9">
    <location>
        <begin position="5"/>
        <end position="63"/>
    </location>
</feature>
<keyword evidence="11" id="KW-1185">Reference proteome</keyword>
<reference evidence="10 11" key="1">
    <citation type="submission" date="2015-11" db="EMBL/GenBank/DDBJ databases">
        <authorList>
            <person name="Zhang Y."/>
            <person name="Guo Z."/>
        </authorList>
    </citation>
    <scope>NUCLEOTIDE SEQUENCE [LARGE SCALE GENOMIC DNA]</scope>
    <source>
        <strain evidence="10 11">KCTC 32221</strain>
    </source>
</reference>
<feature type="transmembrane region" description="Helical" evidence="7">
    <location>
        <begin position="137"/>
        <end position="163"/>
    </location>
</feature>
<dbReference type="InterPro" id="IPR050925">
    <property type="entry name" value="Rhomboid_protease_S54"/>
</dbReference>
<dbReference type="InterPro" id="IPR031976">
    <property type="entry name" value="NRho"/>
</dbReference>
<dbReference type="EMBL" id="CP013189">
    <property type="protein sequence ID" value="ALO46541.1"/>
    <property type="molecule type" value="Genomic_DNA"/>
</dbReference>
<evidence type="ECO:0000313" key="11">
    <source>
        <dbReference type="Proteomes" id="UP000065641"/>
    </source>
</evidence>
<sequence length="282" mass="31126">MHRALTVSASLDLRPLVVILRSRAIAHHVTEESGKLVVWTRSEAEAQLVRACFDAWQSGELQVSDSALTRGPAMLPVKSIVQNLLNAAWTAPVTVTVLLISLVVALFSSAGADTYAIRGMFFPDLNRSTVSLSEPLVWLQMITPAFLHFGLIHLVFNSLWLWYFGRMMEPTLKPWRYTLVLLWMALAGNVAQYLWSGAANFGGLSGVVYGQIGFIWLWQNIHPGSRLRLPPAMIMVFLVALILMEVLASSYIASAAHAGGLVSGMLAGWLLGLWYKKRGSYV</sequence>
<organism evidence="10 11">
    <name type="scientific">Pseudohongiella spirulinae</name>
    <dbReference type="NCBI Taxonomy" id="1249552"/>
    <lineage>
        <taxon>Bacteria</taxon>
        <taxon>Pseudomonadati</taxon>
        <taxon>Pseudomonadota</taxon>
        <taxon>Gammaproteobacteria</taxon>
        <taxon>Pseudomonadales</taxon>
        <taxon>Pseudohongiellaceae</taxon>
        <taxon>Pseudohongiella</taxon>
    </lineage>
</organism>
<feature type="transmembrane region" description="Helical" evidence="7">
    <location>
        <begin position="201"/>
        <end position="219"/>
    </location>
</feature>
<evidence type="ECO:0000256" key="5">
    <source>
        <dbReference type="ARBA" id="ARBA00022989"/>
    </source>
</evidence>
<dbReference type="Gene3D" id="3.30.70.2080">
    <property type="match status" value="1"/>
</dbReference>
<keyword evidence="3 7" id="KW-0812">Transmembrane</keyword>
<dbReference type="GO" id="GO:0016020">
    <property type="term" value="C:membrane"/>
    <property type="evidence" value="ECO:0007669"/>
    <property type="project" value="UniProtKB-SubCell"/>
</dbReference>
<evidence type="ECO:0000256" key="4">
    <source>
        <dbReference type="ARBA" id="ARBA00022801"/>
    </source>
</evidence>
<evidence type="ECO:0008006" key="12">
    <source>
        <dbReference type="Google" id="ProtNLM"/>
    </source>
</evidence>
<evidence type="ECO:0000259" key="8">
    <source>
        <dbReference type="Pfam" id="PF01694"/>
    </source>
</evidence>
<dbReference type="SUPFAM" id="SSF144091">
    <property type="entry name" value="Rhomboid-like"/>
    <property type="match status" value="1"/>
</dbReference>